<evidence type="ECO:0000313" key="10">
    <source>
        <dbReference type="EnsemblMetazoa" id="BGLB038194-PA"/>
    </source>
</evidence>
<sequence>MDTIALPTSNSCVPGDKVFGFFKSQVLQPNSTSPFPLDSIADFSLKLLLYALAMLSALVGNALLVFTHFCTNGARSVGSSFIASLALYGLLMATICMSIAFGEEMFKKWPFGDGVCKLKHFTQATLGMVGMLMHTGVALNNFLKVYRPFNSFWTSTITANIIVISWLAAMTSASPQFFVHRRVAVVYKDQNEILCRAVWPEFYKDADCNTWSPIETIYTYLVVVVIYLIPSAAISICYILAHKKIMSRTFPGGKLLSEEQMQTTMK</sequence>
<keyword evidence="5 8" id="KW-0472">Membrane</keyword>
<keyword evidence="4" id="KW-0297">G-protein coupled receptor</keyword>
<dbReference type="Proteomes" id="UP000076420">
    <property type="component" value="Unassembled WGS sequence"/>
</dbReference>
<feature type="transmembrane region" description="Helical" evidence="8">
    <location>
        <begin position="81"/>
        <end position="101"/>
    </location>
</feature>
<evidence type="ECO:0000256" key="5">
    <source>
        <dbReference type="ARBA" id="ARBA00023136"/>
    </source>
</evidence>
<dbReference type="SUPFAM" id="SSF81321">
    <property type="entry name" value="Family A G protein-coupled receptor-like"/>
    <property type="match status" value="1"/>
</dbReference>
<evidence type="ECO:0000256" key="7">
    <source>
        <dbReference type="ARBA" id="ARBA00023224"/>
    </source>
</evidence>
<gene>
    <name evidence="10" type="primary">106052439</name>
</gene>
<dbReference type="OrthoDB" id="6076970at2759"/>
<name>A0A2C9M3N1_BIOGL</name>
<feature type="transmembrane region" description="Helical" evidence="8">
    <location>
        <begin position="151"/>
        <end position="169"/>
    </location>
</feature>
<dbReference type="PRINTS" id="PR00237">
    <property type="entry name" value="GPCRRHODOPSN"/>
</dbReference>
<dbReference type="PANTHER" id="PTHR24238">
    <property type="entry name" value="G-PROTEIN COUPLED RECEPTOR"/>
    <property type="match status" value="1"/>
</dbReference>
<evidence type="ECO:0000256" key="3">
    <source>
        <dbReference type="ARBA" id="ARBA00022989"/>
    </source>
</evidence>
<dbReference type="Gene3D" id="1.20.1070.10">
    <property type="entry name" value="Rhodopsin 7-helix transmembrane proteins"/>
    <property type="match status" value="1"/>
</dbReference>
<dbReference type="VEuPathDB" id="VectorBase:BGLB038194"/>
<dbReference type="AlphaFoldDB" id="A0A2C9M3N1"/>
<feature type="transmembrane region" description="Helical" evidence="8">
    <location>
        <begin position="47"/>
        <end position="69"/>
    </location>
</feature>
<evidence type="ECO:0000313" key="11">
    <source>
        <dbReference type="Proteomes" id="UP000076420"/>
    </source>
</evidence>
<evidence type="ECO:0000256" key="4">
    <source>
        <dbReference type="ARBA" id="ARBA00023040"/>
    </source>
</evidence>
<proteinExistence type="predicted"/>
<feature type="transmembrane region" description="Helical" evidence="8">
    <location>
        <begin position="217"/>
        <end position="241"/>
    </location>
</feature>
<keyword evidence="6" id="KW-0675">Receptor</keyword>
<dbReference type="KEGG" id="bgt:106052439"/>
<feature type="transmembrane region" description="Helical" evidence="8">
    <location>
        <begin position="121"/>
        <end position="139"/>
    </location>
</feature>
<evidence type="ECO:0000256" key="1">
    <source>
        <dbReference type="ARBA" id="ARBA00004141"/>
    </source>
</evidence>
<dbReference type="EnsemblMetazoa" id="BGLB038194-RA">
    <property type="protein sequence ID" value="BGLB038194-PA"/>
    <property type="gene ID" value="BGLB038194"/>
</dbReference>
<keyword evidence="3 8" id="KW-1133">Transmembrane helix</keyword>
<dbReference type="InterPro" id="IPR000276">
    <property type="entry name" value="GPCR_Rhodpsn"/>
</dbReference>
<keyword evidence="7" id="KW-0807">Transducer</keyword>
<evidence type="ECO:0000256" key="6">
    <source>
        <dbReference type="ARBA" id="ARBA00023170"/>
    </source>
</evidence>
<feature type="domain" description="G-protein coupled receptors family 1 profile" evidence="9">
    <location>
        <begin position="60"/>
        <end position="266"/>
    </location>
</feature>
<dbReference type="GO" id="GO:0008188">
    <property type="term" value="F:neuropeptide receptor activity"/>
    <property type="evidence" value="ECO:0007669"/>
    <property type="project" value="TreeGrafter"/>
</dbReference>
<organism evidence="10 11">
    <name type="scientific">Biomphalaria glabrata</name>
    <name type="common">Bloodfluke planorb</name>
    <name type="synonym">Freshwater snail</name>
    <dbReference type="NCBI Taxonomy" id="6526"/>
    <lineage>
        <taxon>Eukaryota</taxon>
        <taxon>Metazoa</taxon>
        <taxon>Spiralia</taxon>
        <taxon>Lophotrochozoa</taxon>
        <taxon>Mollusca</taxon>
        <taxon>Gastropoda</taxon>
        <taxon>Heterobranchia</taxon>
        <taxon>Euthyneura</taxon>
        <taxon>Panpulmonata</taxon>
        <taxon>Hygrophila</taxon>
        <taxon>Lymnaeoidea</taxon>
        <taxon>Planorbidae</taxon>
        <taxon>Biomphalaria</taxon>
    </lineage>
</organism>
<dbReference type="Pfam" id="PF00001">
    <property type="entry name" value="7tm_1"/>
    <property type="match status" value="1"/>
</dbReference>
<reference evidence="10" key="1">
    <citation type="submission" date="2020-05" db="UniProtKB">
        <authorList>
            <consortium name="EnsemblMetazoa"/>
        </authorList>
    </citation>
    <scope>IDENTIFICATION</scope>
    <source>
        <strain evidence="10">BB02</strain>
    </source>
</reference>
<accession>A0A2C9M3N1</accession>
<dbReference type="PROSITE" id="PS50262">
    <property type="entry name" value="G_PROTEIN_RECEP_F1_2"/>
    <property type="match status" value="1"/>
</dbReference>
<protein>
    <recommendedName>
        <fullName evidence="9">G-protein coupled receptors family 1 profile domain-containing protein</fullName>
    </recommendedName>
</protein>
<dbReference type="STRING" id="6526.A0A2C9M3N1"/>
<dbReference type="PANTHER" id="PTHR24238:SF57">
    <property type="entry name" value="G-PROTEIN COUPLED RECEPTOR 83"/>
    <property type="match status" value="1"/>
</dbReference>
<dbReference type="VEuPathDB" id="VectorBase:BGLAX_035820"/>
<evidence type="ECO:0000256" key="2">
    <source>
        <dbReference type="ARBA" id="ARBA00022692"/>
    </source>
</evidence>
<dbReference type="GO" id="GO:0005886">
    <property type="term" value="C:plasma membrane"/>
    <property type="evidence" value="ECO:0007669"/>
    <property type="project" value="TreeGrafter"/>
</dbReference>
<keyword evidence="2 8" id="KW-0812">Transmembrane</keyword>
<dbReference type="InterPro" id="IPR017452">
    <property type="entry name" value="GPCR_Rhodpsn_7TM"/>
</dbReference>
<comment type="subcellular location">
    <subcellularLocation>
        <location evidence="1">Membrane</location>
        <topology evidence="1">Multi-pass membrane protein</topology>
    </subcellularLocation>
</comment>
<evidence type="ECO:0000256" key="8">
    <source>
        <dbReference type="SAM" id="Phobius"/>
    </source>
</evidence>
<evidence type="ECO:0000259" key="9">
    <source>
        <dbReference type="PROSITE" id="PS50262"/>
    </source>
</evidence>